<proteinExistence type="predicted"/>
<sequence length="175" mass="20558">MGPKKGRYSNLAPSSRVGNPQAPQLYEKILTPENEVRFQQIVGVRFNGERGFKTEKLQEYPEILEELERRKWLKLNGLIKKTNATIALDFYANAYGRDDYVSYVRGKMIDYSAEAINSLLELEAPVQCGVAERRTDPVPSTEQWWEYLNYLQQQRVRATEREEYLQSEFRKQEQQ</sequence>
<name>A0A392Q456_9FABA</name>
<comment type="caution">
    <text evidence="2">The sequence shown here is derived from an EMBL/GenBank/DDBJ whole genome shotgun (WGS) entry which is preliminary data.</text>
</comment>
<dbReference type="EMBL" id="LXQA010113660">
    <property type="protein sequence ID" value="MCI19193.1"/>
    <property type="molecule type" value="Genomic_DNA"/>
</dbReference>
<keyword evidence="3" id="KW-1185">Reference proteome</keyword>
<reference evidence="2 3" key="1">
    <citation type="journal article" date="2018" name="Front. Plant Sci.">
        <title>Red Clover (Trifolium pratense) and Zigzag Clover (T. medium) - A Picture of Genomic Similarities and Differences.</title>
        <authorList>
            <person name="Dluhosova J."/>
            <person name="Istvanek J."/>
            <person name="Nedelnik J."/>
            <person name="Repkova J."/>
        </authorList>
    </citation>
    <scope>NUCLEOTIDE SEQUENCE [LARGE SCALE GENOMIC DNA]</scope>
    <source>
        <strain evidence="3">cv. 10/8</strain>
        <tissue evidence="2">Leaf</tissue>
    </source>
</reference>
<evidence type="ECO:0000313" key="3">
    <source>
        <dbReference type="Proteomes" id="UP000265520"/>
    </source>
</evidence>
<feature type="region of interest" description="Disordered" evidence="1">
    <location>
        <begin position="1"/>
        <end position="20"/>
    </location>
</feature>
<organism evidence="2 3">
    <name type="scientific">Trifolium medium</name>
    <dbReference type="NCBI Taxonomy" id="97028"/>
    <lineage>
        <taxon>Eukaryota</taxon>
        <taxon>Viridiplantae</taxon>
        <taxon>Streptophyta</taxon>
        <taxon>Embryophyta</taxon>
        <taxon>Tracheophyta</taxon>
        <taxon>Spermatophyta</taxon>
        <taxon>Magnoliopsida</taxon>
        <taxon>eudicotyledons</taxon>
        <taxon>Gunneridae</taxon>
        <taxon>Pentapetalae</taxon>
        <taxon>rosids</taxon>
        <taxon>fabids</taxon>
        <taxon>Fabales</taxon>
        <taxon>Fabaceae</taxon>
        <taxon>Papilionoideae</taxon>
        <taxon>50 kb inversion clade</taxon>
        <taxon>NPAAA clade</taxon>
        <taxon>Hologalegina</taxon>
        <taxon>IRL clade</taxon>
        <taxon>Trifolieae</taxon>
        <taxon>Trifolium</taxon>
    </lineage>
</organism>
<feature type="compositionally biased region" description="Polar residues" evidence="1">
    <location>
        <begin position="11"/>
        <end position="20"/>
    </location>
</feature>
<evidence type="ECO:0000313" key="2">
    <source>
        <dbReference type="EMBL" id="MCI19193.1"/>
    </source>
</evidence>
<protein>
    <submittedName>
        <fullName evidence="2">Uncharacterized protein</fullName>
    </submittedName>
</protein>
<evidence type="ECO:0000256" key="1">
    <source>
        <dbReference type="SAM" id="MobiDB-lite"/>
    </source>
</evidence>
<accession>A0A392Q456</accession>
<feature type="non-terminal residue" evidence="2">
    <location>
        <position position="175"/>
    </location>
</feature>
<dbReference type="AlphaFoldDB" id="A0A392Q456"/>
<dbReference type="Proteomes" id="UP000265520">
    <property type="component" value="Unassembled WGS sequence"/>
</dbReference>